<protein>
    <submittedName>
        <fullName evidence="2">Uncharacterized protein</fullName>
    </submittedName>
</protein>
<keyword evidence="3" id="KW-1185">Reference proteome</keyword>
<evidence type="ECO:0000313" key="2">
    <source>
        <dbReference type="EMBL" id="SJL13985.1"/>
    </source>
</evidence>
<reference evidence="3" key="1">
    <citation type="journal article" date="2017" name="Nat. Ecol. Evol.">
        <title>Genome expansion and lineage-specific genetic innovations in the forest pathogenic fungi Armillaria.</title>
        <authorList>
            <person name="Sipos G."/>
            <person name="Prasanna A.N."/>
            <person name="Walter M.C."/>
            <person name="O'Connor E."/>
            <person name="Balint B."/>
            <person name="Krizsan K."/>
            <person name="Kiss B."/>
            <person name="Hess J."/>
            <person name="Varga T."/>
            <person name="Slot J."/>
            <person name="Riley R."/>
            <person name="Boka B."/>
            <person name="Rigling D."/>
            <person name="Barry K."/>
            <person name="Lee J."/>
            <person name="Mihaltcheva S."/>
            <person name="LaButti K."/>
            <person name="Lipzen A."/>
            <person name="Waldron R."/>
            <person name="Moloney N.M."/>
            <person name="Sperisen C."/>
            <person name="Kredics L."/>
            <person name="Vagvoelgyi C."/>
            <person name="Patrignani A."/>
            <person name="Fitzpatrick D."/>
            <person name="Nagy I."/>
            <person name="Doyle S."/>
            <person name="Anderson J.B."/>
            <person name="Grigoriev I.V."/>
            <person name="Gueldener U."/>
            <person name="Muensterkoetter M."/>
            <person name="Nagy L.G."/>
        </authorList>
    </citation>
    <scope>NUCLEOTIDE SEQUENCE [LARGE SCALE GENOMIC DNA]</scope>
    <source>
        <strain evidence="3">C18/9</strain>
    </source>
</reference>
<evidence type="ECO:0000256" key="1">
    <source>
        <dbReference type="SAM" id="MobiDB-lite"/>
    </source>
</evidence>
<sequence length="130" mass="14026">MGRLVTGGPHSWKDHAEVVEVPINDSTVGQRNEEKAESHTSHVPNIVLFLRSNSFPPGAFWTGAPFPDRLFSITPLEAPDAYRPEPCTDLDDQGQEGGRTIPYTTIVKTGDDAEEFASLASAPPLGLVPS</sequence>
<name>A0A284RYZ9_ARMOS</name>
<dbReference type="OrthoDB" id="10617215at2759"/>
<accession>A0A284RYZ9</accession>
<gene>
    <name evidence="2" type="ORF">ARMOST_17437</name>
</gene>
<evidence type="ECO:0000313" key="3">
    <source>
        <dbReference type="Proteomes" id="UP000219338"/>
    </source>
</evidence>
<organism evidence="2 3">
    <name type="scientific">Armillaria ostoyae</name>
    <name type="common">Armillaria root rot fungus</name>
    <dbReference type="NCBI Taxonomy" id="47428"/>
    <lineage>
        <taxon>Eukaryota</taxon>
        <taxon>Fungi</taxon>
        <taxon>Dikarya</taxon>
        <taxon>Basidiomycota</taxon>
        <taxon>Agaricomycotina</taxon>
        <taxon>Agaricomycetes</taxon>
        <taxon>Agaricomycetidae</taxon>
        <taxon>Agaricales</taxon>
        <taxon>Marasmiineae</taxon>
        <taxon>Physalacriaceae</taxon>
        <taxon>Armillaria</taxon>
    </lineage>
</organism>
<dbReference type="AlphaFoldDB" id="A0A284RYZ9"/>
<proteinExistence type="predicted"/>
<dbReference type="Proteomes" id="UP000219338">
    <property type="component" value="Unassembled WGS sequence"/>
</dbReference>
<feature type="region of interest" description="Disordered" evidence="1">
    <location>
        <begin position="81"/>
        <end position="100"/>
    </location>
</feature>
<dbReference type="EMBL" id="FUEG01000022">
    <property type="protein sequence ID" value="SJL13985.1"/>
    <property type="molecule type" value="Genomic_DNA"/>
</dbReference>